<dbReference type="PANTHER" id="PTHR43190:SF3">
    <property type="entry name" value="N-ACETYL-D-GLUCOSAMINE KINASE"/>
    <property type="match status" value="1"/>
</dbReference>
<dbReference type="InterPro" id="IPR002731">
    <property type="entry name" value="ATPase_BadF"/>
</dbReference>
<evidence type="ECO:0000313" key="2">
    <source>
        <dbReference type="EMBL" id="OGL91012.1"/>
    </source>
</evidence>
<evidence type="ECO:0000259" key="1">
    <source>
        <dbReference type="Pfam" id="PF01869"/>
    </source>
</evidence>
<dbReference type="PANTHER" id="PTHR43190">
    <property type="entry name" value="N-ACETYL-D-GLUCOSAMINE KINASE"/>
    <property type="match status" value="1"/>
</dbReference>
<dbReference type="InterPro" id="IPR052519">
    <property type="entry name" value="Euk-type_GlcNAc_Kinase"/>
</dbReference>
<organism evidence="2 3">
    <name type="scientific">Candidatus Uhrbacteria bacterium RIFCSPLOWO2_02_FULL_54_37</name>
    <dbReference type="NCBI Taxonomy" id="1802412"/>
    <lineage>
        <taxon>Bacteria</taxon>
        <taxon>Candidatus Uhriibacteriota</taxon>
    </lineage>
</organism>
<evidence type="ECO:0000313" key="3">
    <source>
        <dbReference type="Proteomes" id="UP000177750"/>
    </source>
</evidence>
<accession>A0A1F7VKJ9</accession>
<protein>
    <recommendedName>
        <fullName evidence="1">ATPase BadF/BadG/BcrA/BcrD type domain-containing protein</fullName>
    </recommendedName>
</protein>
<dbReference type="SUPFAM" id="SSF53067">
    <property type="entry name" value="Actin-like ATPase domain"/>
    <property type="match status" value="2"/>
</dbReference>
<proteinExistence type="predicted"/>
<dbReference type="InterPro" id="IPR043129">
    <property type="entry name" value="ATPase_NBD"/>
</dbReference>
<gene>
    <name evidence="2" type="ORF">A3J36_01720</name>
</gene>
<dbReference type="CDD" id="cd24007">
    <property type="entry name" value="ASKHA_NBD_eukNAGK-like"/>
    <property type="match status" value="1"/>
</dbReference>
<dbReference type="Pfam" id="PF01869">
    <property type="entry name" value="BcrAD_BadFG"/>
    <property type="match status" value="1"/>
</dbReference>
<comment type="caution">
    <text evidence="2">The sequence shown here is derived from an EMBL/GenBank/DDBJ whole genome shotgun (WGS) entry which is preliminary data.</text>
</comment>
<reference evidence="2 3" key="1">
    <citation type="journal article" date="2016" name="Nat. Commun.">
        <title>Thousands of microbial genomes shed light on interconnected biogeochemical processes in an aquifer system.</title>
        <authorList>
            <person name="Anantharaman K."/>
            <person name="Brown C.T."/>
            <person name="Hug L.A."/>
            <person name="Sharon I."/>
            <person name="Castelle C.J."/>
            <person name="Probst A.J."/>
            <person name="Thomas B.C."/>
            <person name="Singh A."/>
            <person name="Wilkins M.J."/>
            <person name="Karaoz U."/>
            <person name="Brodie E.L."/>
            <person name="Williams K.H."/>
            <person name="Hubbard S.S."/>
            <person name="Banfield J.F."/>
        </authorList>
    </citation>
    <scope>NUCLEOTIDE SEQUENCE [LARGE SCALE GENOMIC DNA]</scope>
</reference>
<feature type="domain" description="ATPase BadF/BadG/BcrA/BcrD type" evidence="1">
    <location>
        <begin position="12"/>
        <end position="317"/>
    </location>
</feature>
<dbReference type="Proteomes" id="UP000177750">
    <property type="component" value="Unassembled WGS sequence"/>
</dbReference>
<sequence length="329" mass="35279">MDVKRNLMRYYLGIDGGGTSTTAAVANERGKIVGTGRAGPSLYKVVGLKGAMKNLRKAILAAEKKARVTSPSYAYAVFGLSGVDTLNDWKILSALMYQYFKPRFADRFRVVNDVVIALAAGTDAPFGAALIAGTGSNAYAVGPRGEAYAGGLGSVLADEGSAYWIGSQMLRAAVKSFDRRGAETALEQSLCALLKVRTMRDAVDVVYPHTKDFGAGMNRSGFDKTAIARLAPLCTRTARQGDRVAKKIVYDAAHELAAMVHAVVARAGLSRMRFDCVLSGGAWKAEALIVRPFARAVRPHAPRVRFIRVRASPVTGALRLAQRHDVSIK</sequence>
<dbReference type="AlphaFoldDB" id="A0A1F7VKJ9"/>
<name>A0A1F7VKJ9_9BACT</name>
<dbReference type="EMBL" id="MGEU01000009">
    <property type="protein sequence ID" value="OGL91012.1"/>
    <property type="molecule type" value="Genomic_DNA"/>
</dbReference>
<dbReference type="Gene3D" id="3.30.420.40">
    <property type="match status" value="2"/>
</dbReference>